<feature type="compositionally biased region" description="Low complexity" evidence="1">
    <location>
        <begin position="1"/>
        <end position="11"/>
    </location>
</feature>
<feature type="non-terminal residue" evidence="2">
    <location>
        <position position="1"/>
    </location>
</feature>
<feature type="non-terminal residue" evidence="2">
    <location>
        <position position="115"/>
    </location>
</feature>
<proteinExistence type="predicted"/>
<organism evidence="2 3">
    <name type="scientific">Prorocentrum cordatum</name>
    <dbReference type="NCBI Taxonomy" id="2364126"/>
    <lineage>
        <taxon>Eukaryota</taxon>
        <taxon>Sar</taxon>
        <taxon>Alveolata</taxon>
        <taxon>Dinophyceae</taxon>
        <taxon>Prorocentrales</taxon>
        <taxon>Prorocentraceae</taxon>
        <taxon>Prorocentrum</taxon>
    </lineage>
</organism>
<feature type="compositionally biased region" description="Basic residues" evidence="1">
    <location>
        <begin position="54"/>
        <end position="78"/>
    </location>
</feature>
<dbReference type="EMBL" id="CAUYUJ010011632">
    <property type="protein sequence ID" value="CAK0832281.1"/>
    <property type="molecule type" value="Genomic_DNA"/>
</dbReference>
<reference evidence="2" key="1">
    <citation type="submission" date="2023-10" db="EMBL/GenBank/DDBJ databases">
        <authorList>
            <person name="Chen Y."/>
            <person name="Shah S."/>
            <person name="Dougan E. K."/>
            <person name="Thang M."/>
            <person name="Chan C."/>
        </authorList>
    </citation>
    <scope>NUCLEOTIDE SEQUENCE [LARGE SCALE GENOMIC DNA]</scope>
</reference>
<evidence type="ECO:0000313" key="3">
    <source>
        <dbReference type="Proteomes" id="UP001189429"/>
    </source>
</evidence>
<keyword evidence="3" id="KW-1185">Reference proteome</keyword>
<feature type="compositionally biased region" description="Gly residues" evidence="1">
    <location>
        <begin position="12"/>
        <end position="23"/>
    </location>
</feature>
<feature type="region of interest" description="Disordered" evidence="1">
    <location>
        <begin position="42"/>
        <end position="115"/>
    </location>
</feature>
<name>A0ABN9SKJ0_9DINO</name>
<evidence type="ECO:0000256" key="1">
    <source>
        <dbReference type="SAM" id="MobiDB-lite"/>
    </source>
</evidence>
<dbReference type="Proteomes" id="UP001189429">
    <property type="component" value="Unassembled WGS sequence"/>
</dbReference>
<comment type="caution">
    <text evidence="2">The sequence shown here is derived from an EMBL/GenBank/DDBJ whole genome shotgun (WGS) entry which is preliminary data.</text>
</comment>
<accession>A0ABN9SKJ0</accession>
<evidence type="ECO:0000313" key="2">
    <source>
        <dbReference type="EMBL" id="CAK0832281.1"/>
    </source>
</evidence>
<protein>
    <submittedName>
        <fullName evidence="2">Uncharacterized protein</fullName>
    </submittedName>
</protein>
<gene>
    <name evidence="2" type="ORF">PCOR1329_LOCUS30339</name>
</gene>
<sequence>EVSRASLLADGPAGGADGSGGGSMWTITSDSDPFELAYNALVGDEEADAQASKEKKKPTCQPHHHRGRPRRSGLRRRARPADLEAAPVEARQGHRGRRARARPEAASGGGHARRG</sequence>
<feature type="region of interest" description="Disordered" evidence="1">
    <location>
        <begin position="1"/>
        <end position="30"/>
    </location>
</feature>